<evidence type="ECO:0000313" key="2">
    <source>
        <dbReference type="Proteomes" id="UP001194714"/>
    </source>
</evidence>
<proteinExistence type="predicted"/>
<reference evidence="1 2" key="1">
    <citation type="submission" date="2020-01" db="EMBL/GenBank/DDBJ databases">
        <title>Draft genome sequence of Cand. Neptunochlamydia vexilliferae K9.</title>
        <authorList>
            <person name="Schulz F."/>
            <person name="Koestlbacher S."/>
            <person name="Wascher F."/>
            <person name="Pizzetti I."/>
            <person name="Horn M."/>
        </authorList>
    </citation>
    <scope>NUCLEOTIDE SEQUENCE [LARGE SCALE GENOMIC DNA]</scope>
    <source>
        <strain evidence="1 2">K9</strain>
    </source>
</reference>
<dbReference type="RefSeq" id="WP_194848179.1">
    <property type="nucleotide sequence ID" value="NZ_JAAEJV010000046.1"/>
</dbReference>
<comment type="caution">
    <text evidence="1">The sequence shown here is derived from an EMBL/GenBank/DDBJ whole genome shotgun (WGS) entry which is preliminary data.</text>
</comment>
<organism evidence="1 2">
    <name type="scientific">Candidatus Neptunichlamydia vexilliferae</name>
    <dbReference type="NCBI Taxonomy" id="1651774"/>
    <lineage>
        <taxon>Bacteria</taxon>
        <taxon>Pseudomonadati</taxon>
        <taxon>Chlamydiota</taxon>
        <taxon>Chlamydiia</taxon>
        <taxon>Parachlamydiales</taxon>
        <taxon>Simkaniaceae</taxon>
        <taxon>Candidatus Neptunichlamydia</taxon>
    </lineage>
</organism>
<keyword evidence="2" id="KW-1185">Reference proteome</keyword>
<accession>A0ABS0B0Z1</accession>
<evidence type="ECO:0000313" key="1">
    <source>
        <dbReference type="EMBL" id="MBF5059865.1"/>
    </source>
</evidence>
<gene>
    <name evidence="1" type="ORF">NEPTK9_001384</name>
</gene>
<sequence>MFSFDCNFFDNLNRSAKPSPIAGQLVFKLFQNSAPKPSSQDILTKTALYGLGALATSKYTHMGFGYAGAYGLIRGITDTFFGNMALQLATKAKVHPSTDSAFHKKACAVIVERAVYATIMFLFLKAVEVCAKKHFKKLDFKGIKPLDALKIEGVFFALTALQVATSYSGAATEFLSN</sequence>
<protein>
    <submittedName>
        <fullName evidence="1">Uncharacterized protein</fullName>
    </submittedName>
</protein>
<dbReference type="Proteomes" id="UP001194714">
    <property type="component" value="Unassembled WGS sequence"/>
</dbReference>
<dbReference type="EMBL" id="JAAEJV010000046">
    <property type="protein sequence ID" value="MBF5059865.1"/>
    <property type="molecule type" value="Genomic_DNA"/>
</dbReference>
<name>A0ABS0B0Z1_9BACT</name>